<sequence>MRLENLVCLLLVGETGLGGLFWPGTFLAAFVTVAFSMAFIVDCGHARLRQRCQTAPITV</sequence>
<dbReference type="Proteomes" id="UP001243330">
    <property type="component" value="Unassembled WGS sequence"/>
</dbReference>
<keyword evidence="3" id="KW-1185">Reference proteome</keyword>
<keyword evidence="1" id="KW-0472">Membrane</keyword>
<dbReference type="AlphaFoldDB" id="A0AAD9A689"/>
<keyword evidence="1" id="KW-0812">Transmembrane</keyword>
<evidence type="ECO:0000313" key="3">
    <source>
        <dbReference type="Proteomes" id="UP001243330"/>
    </source>
</evidence>
<feature type="transmembrane region" description="Helical" evidence="1">
    <location>
        <begin position="20"/>
        <end position="41"/>
    </location>
</feature>
<keyword evidence="1" id="KW-1133">Transmembrane helix</keyword>
<name>A0AAD9A689_9PEZI</name>
<protein>
    <submittedName>
        <fullName evidence="2">Uncharacterized protein</fullName>
    </submittedName>
</protein>
<accession>A0AAD9A689</accession>
<gene>
    <name evidence="2" type="ORF">CCHR01_15126</name>
</gene>
<comment type="caution">
    <text evidence="2">The sequence shown here is derived from an EMBL/GenBank/DDBJ whole genome shotgun (WGS) entry which is preliminary data.</text>
</comment>
<reference evidence="2" key="1">
    <citation type="submission" date="2023-01" db="EMBL/GenBank/DDBJ databases">
        <title>Colletotrichum chrysophilum M932 genome sequence.</title>
        <authorList>
            <person name="Baroncelli R."/>
        </authorList>
    </citation>
    <scope>NUCLEOTIDE SEQUENCE</scope>
    <source>
        <strain evidence="2">M932</strain>
    </source>
</reference>
<dbReference type="EMBL" id="JAQOWY010000425">
    <property type="protein sequence ID" value="KAK1842248.1"/>
    <property type="molecule type" value="Genomic_DNA"/>
</dbReference>
<evidence type="ECO:0000256" key="1">
    <source>
        <dbReference type="SAM" id="Phobius"/>
    </source>
</evidence>
<organism evidence="2 3">
    <name type="scientific">Colletotrichum chrysophilum</name>
    <dbReference type="NCBI Taxonomy" id="1836956"/>
    <lineage>
        <taxon>Eukaryota</taxon>
        <taxon>Fungi</taxon>
        <taxon>Dikarya</taxon>
        <taxon>Ascomycota</taxon>
        <taxon>Pezizomycotina</taxon>
        <taxon>Sordariomycetes</taxon>
        <taxon>Hypocreomycetidae</taxon>
        <taxon>Glomerellales</taxon>
        <taxon>Glomerellaceae</taxon>
        <taxon>Colletotrichum</taxon>
        <taxon>Colletotrichum gloeosporioides species complex</taxon>
    </lineage>
</organism>
<evidence type="ECO:0000313" key="2">
    <source>
        <dbReference type="EMBL" id="KAK1842248.1"/>
    </source>
</evidence>
<proteinExistence type="predicted"/>